<sequence length="788" mass="85642">MFDVARLERRLGHPHHHLHNSNSQPEYPPTPSSPDSAASEPLLQTRGFLHHTTPVKADSQAGATGTSVAQLPGRHFIVPPWLALVVWSAILFFIALTIAGFILSYQARKEFRMRVEEQRKAQCEAEQGALECKIPMTKKEFNTFTRKSIMILNTNSSRVRNRSNTFALDTSDGLRPRNVFDRPPRDSILVAEITPGGTFSEDDPISQFSRQMRREGLWDLAARKSKSISVASLSSMVPKVGRRHSNRFTMMDLAEEELDGESFYSGSLQKSSFRFPKSGALKHLATSQGSDDRMEDHLIPQSSRIPPVPKLPLKFADDKPPVGEKLSSLGTEGSTPNEAASSQTLNTKSSSPDDQAGHATPDAAFAQYASTRAVTPLSFANQDVCPDDALAKYASSRLSPPPSFLNHDGCPDDALAKYATSRAATPSPMVKHDASSDDMPAKYAPSRAANPSSMLTSALSADAAAKYTSTRAGTPSPNSQSEVSPDDAVAKSNSVLSFIRRSLSLTPVPDGHESPAPPAQMMSYIDSTTEPLPTARRSGDFQPPSLNPSAPLEGGDDYCKPFSVIIEEDDEDDFRPTRSTNSPFTPNKSSFWQTSQAHLLDDENIPLPRRLPQAALGQTTCHPSRLQSNTMNSVGPISTSITPSSSTSRVTSSSSHVRRSRSGSSATRDSGSSHHLSSNQLASPLTLTLKRNPSMSTNPYGRRKKGLDPYQHLPLSPRHLLDRTISDQHTLPIKRHPSNPTFRPPHSDQEIISSNEPAGMRRTASAQARLPLSGTMSSGGVRNSSFVP</sequence>
<evidence type="ECO:0000256" key="2">
    <source>
        <dbReference type="SAM" id="Phobius"/>
    </source>
</evidence>
<feature type="compositionally biased region" description="Polar residues" evidence="1">
    <location>
        <begin position="616"/>
        <end position="632"/>
    </location>
</feature>
<keyword evidence="2" id="KW-0472">Membrane</keyword>
<gene>
    <name evidence="3" type="ORF">VP01_49g11</name>
</gene>
<feature type="transmembrane region" description="Helical" evidence="2">
    <location>
        <begin position="81"/>
        <end position="105"/>
    </location>
</feature>
<keyword evidence="2" id="KW-1133">Transmembrane helix</keyword>
<feature type="region of interest" description="Disordered" evidence="1">
    <location>
        <begin position="530"/>
        <end position="558"/>
    </location>
</feature>
<reference evidence="3 4" key="1">
    <citation type="submission" date="2015-08" db="EMBL/GenBank/DDBJ databases">
        <title>Next Generation Sequencing and Analysis of the Genome of Puccinia sorghi L Schw, the Causal Agent of Maize Common Rust.</title>
        <authorList>
            <person name="Rochi L."/>
            <person name="Burguener G."/>
            <person name="Darino M."/>
            <person name="Turjanski A."/>
            <person name="Kreff E."/>
            <person name="Dieguez M.J."/>
            <person name="Sacco F."/>
        </authorList>
    </citation>
    <scope>NUCLEOTIDE SEQUENCE [LARGE SCALE GENOMIC DNA]</scope>
    <source>
        <strain evidence="3 4">RO10H11247</strain>
    </source>
</reference>
<dbReference type="OrthoDB" id="2500434at2759"/>
<evidence type="ECO:0000313" key="3">
    <source>
        <dbReference type="EMBL" id="KNZ49466.1"/>
    </source>
</evidence>
<feature type="compositionally biased region" description="Polar residues" evidence="1">
    <location>
        <begin position="467"/>
        <end position="483"/>
    </location>
</feature>
<feature type="region of interest" description="Disordered" evidence="1">
    <location>
        <begin position="300"/>
        <end position="359"/>
    </location>
</feature>
<feature type="compositionally biased region" description="Polar residues" evidence="1">
    <location>
        <begin position="449"/>
        <end position="459"/>
    </location>
</feature>
<dbReference type="Proteomes" id="UP000037035">
    <property type="component" value="Unassembled WGS sequence"/>
</dbReference>
<dbReference type="VEuPathDB" id="FungiDB:VP01_49g11"/>
<evidence type="ECO:0000256" key="1">
    <source>
        <dbReference type="SAM" id="MobiDB-lite"/>
    </source>
</evidence>
<feature type="region of interest" description="Disordered" evidence="1">
    <location>
        <begin position="417"/>
        <end position="490"/>
    </location>
</feature>
<feature type="region of interest" description="Disordered" evidence="1">
    <location>
        <begin position="729"/>
        <end position="788"/>
    </location>
</feature>
<dbReference type="AlphaFoldDB" id="A0A0L6ULS2"/>
<keyword evidence="4" id="KW-1185">Reference proteome</keyword>
<organism evidence="3 4">
    <name type="scientific">Puccinia sorghi</name>
    <dbReference type="NCBI Taxonomy" id="27349"/>
    <lineage>
        <taxon>Eukaryota</taxon>
        <taxon>Fungi</taxon>
        <taxon>Dikarya</taxon>
        <taxon>Basidiomycota</taxon>
        <taxon>Pucciniomycotina</taxon>
        <taxon>Pucciniomycetes</taxon>
        <taxon>Pucciniales</taxon>
        <taxon>Pucciniaceae</taxon>
        <taxon>Puccinia</taxon>
    </lineage>
</organism>
<comment type="caution">
    <text evidence="3">The sequence shown here is derived from an EMBL/GenBank/DDBJ whole genome shotgun (WGS) entry which is preliminary data.</text>
</comment>
<protein>
    <submittedName>
        <fullName evidence="3">Uncharacterized protein</fullName>
    </submittedName>
</protein>
<evidence type="ECO:0000313" key="4">
    <source>
        <dbReference type="Proteomes" id="UP000037035"/>
    </source>
</evidence>
<feature type="compositionally biased region" description="Polar residues" evidence="1">
    <location>
        <begin position="674"/>
        <end position="699"/>
    </location>
</feature>
<name>A0A0L6ULS2_9BASI</name>
<feature type="compositionally biased region" description="Polar residues" evidence="1">
    <location>
        <begin position="328"/>
        <end position="353"/>
    </location>
</feature>
<feature type="region of interest" description="Disordered" evidence="1">
    <location>
        <begin position="13"/>
        <end position="39"/>
    </location>
</feature>
<proteinExistence type="predicted"/>
<keyword evidence="2" id="KW-0812">Transmembrane</keyword>
<accession>A0A0L6ULS2</accession>
<feature type="compositionally biased region" description="Low complexity" evidence="1">
    <location>
        <begin position="633"/>
        <end position="655"/>
    </location>
</feature>
<feature type="compositionally biased region" description="Polar residues" evidence="1">
    <location>
        <begin position="774"/>
        <end position="788"/>
    </location>
</feature>
<feature type="region of interest" description="Disordered" evidence="1">
    <location>
        <begin position="616"/>
        <end position="714"/>
    </location>
</feature>
<dbReference type="EMBL" id="LAVV01010165">
    <property type="protein sequence ID" value="KNZ49466.1"/>
    <property type="molecule type" value="Genomic_DNA"/>
</dbReference>